<dbReference type="InterPro" id="IPR009506">
    <property type="entry name" value="YjiS-like"/>
</dbReference>
<reference evidence="2 3" key="1">
    <citation type="submission" date="2018-06" db="EMBL/GenBank/DDBJ databases">
        <title>Whole Genome Sequence of an efficient microsymbiont, Rhizobium tropici.</title>
        <authorList>
            <person name="Srinivasan R."/>
            <person name="Singh H.V."/>
            <person name="Srivastava R."/>
            <person name="Kumari B."/>
            <person name="Radhakrishna A."/>
        </authorList>
    </citation>
    <scope>NUCLEOTIDE SEQUENCE [LARGE SCALE GENOMIC DNA]</scope>
    <source>
        <strain evidence="2 3">IGFRI Rhizo-19</strain>
    </source>
</reference>
<dbReference type="Proteomes" id="UP000251205">
    <property type="component" value="Unassembled WGS sequence"/>
</dbReference>
<evidence type="ECO:0000313" key="3">
    <source>
        <dbReference type="Proteomes" id="UP000251205"/>
    </source>
</evidence>
<evidence type="ECO:0000313" key="2">
    <source>
        <dbReference type="EMBL" id="RAX41010.1"/>
    </source>
</evidence>
<dbReference type="Pfam" id="PF06568">
    <property type="entry name" value="YjiS-like"/>
    <property type="match status" value="1"/>
</dbReference>
<dbReference type="OrthoDB" id="8420205at2"/>
<sequence>MTHSQFLVADSLTATIDELCQKFGVWRTARALLLVVWRQRQTRMQVSELSNHQLRDIGLPEREDTPSQFNSLALHLRRFG</sequence>
<accession>A0A329YKE5</accession>
<dbReference type="RefSeq" id="WP_112342459.1">
    <property type="nucleotide sequence ID" value="NZ_QMKK01000035.1"/>
</dbReference>
<proteinExistence type="predicted"/>
<organism evidence="2 3">
    <name type="scientific">Rhizobium tropici</name>
    <dbReference type="NCBI Taxonomy" id="398"/>
    <lineage>
        <taxon>Bacteria</taxon>
        <taxon>Pseudomonadati</taxon>
        <taxon>Pseudomonadota</taxon>
        <taxon>Alphaproteobacteria</taxon>
        <taxon>Hyphomicrobiales</taxon>
        <taxon>Rhizobiaceae</taxon>
        <taxon>Rhizobium/Agrobacterium group</taxon>
        <taxon>Rhizobium</taxon>
    </lineage>
</organism>
<evidence type="ECO:0000259" key="1">
    <source>
        <dbReference type="Pfam" id="PF06568"/>
    </source>
</evidence>
<dbReference type="EMBL" id="QMKK01000035">
    <property type="protein sequence ID" value="RAX41010.1"/>
    <property type="molecule type" value="Genomic_DNA"/>
</dbReference>
<gene>
    <name evidence="2" type="ORF">DQ393_14520</name>
</gene>
<comment type="caution">
    <text evidence="2">The sequence shown here is derived from an EMBL/GenBank/DDBJ whole genome shotgun (WGS) entry which is preliminary data.</text>
</comment>
<feature type="domain" description="YjiS-like" evidence="1">
    <location>
        <begin position="37"/>
        <end position="59"/>
    </location>
</feature>
<dbReference type="AlphaFoldDB" id="A0A329YKE5"/>
<protein>
    <submittedName>
        <fullName evidence="2">DUF1127 domain-containing protein</fullName>
    </submittedName>
</protein>
<name>A0A329YKE5_RHITR</name>